<dbReference type="PANTHER" id="PTHR43628">
    <property type="entry name" value="ACTIVATOR OF C KINASE PROTEIN 1-RELATED"/>
    <property type="match status" value="1"/>
</dbReference>
<dbReference type="EMBL" id="UGCP01000002">
    <property type="protein sequence ID" value="STI87590.1"/>
    <property type="molecule type" value="Genomic_DNA"/>
</dbReference>
<reference evidence="1 2" key="1">
    <citation type="submission" date="2018-06" db="EMBL/GenBank/DDBJ databases">
        <authorList>
            <consortium name="Pathogen Informatics"/>
            <person name="Doyle S."/>
        </authorList>
    </citation>
    <scope>NUCLEOTIDE SEQUENCE [LARGE SCALE GENOMIC DNA]</scope>
    <source>
        <strain evidence="1 2">NCTC8622</strain>
    </source>
</reference>
<organism evidence="1 2">
    <name type="scientific">Escherichia coli</name>
    <dbReference type="NCBI Taxonomy" id="562"/>
    <lineage>
        <taxon>Bacteria</taxon>
        <taxon>Pseudomonadati</taxon>
        <taxon>Pseudomonadota</taxon>
        <taxon>Gammaproteobacteria</taxon>
        <taxon>Enterobacterales</taxon>
        <taxon>Enterobacteriaceae</taxon>
        <taxon>Escherichia</taxon>
    </lineage>
</organism>
<name>A0A376UEC8_ECOLX</name>
<dbReference type="PANTHER" id="PTHR43628:SF1">
    <property type="entry name" value="CHITIN SYNTHASE REGULATORY FACTOR 2-RELATED"/>
    <property type="match status" value="1"/>
</dbReference>
<sequence length="58" mass="6533">MATECKDYALAFFWYKQAALQGHSDAQNNLADLYEDGKGVAQNKTLAAFWYLKKRTAG</sequence>
<protein>
    <submittedName>
        <fullName evidence="1">Sel1 domain-containing protein</fullName>
    </submittedName>
</protein>
<dbReference type="Proteomes" id="UP000254079">
    <property type="component" value="Unassembled WGS sequence"/>
</dbReference>
<accession>A0A376UEC8</accession>
<dbReference type="InterPro" id="IPR011990">
    <property type="entry name" value="TPR-like_helical_dom_sf"/>
</dbReference>
<dbReference type="Pfam" id="PF08238">
    <property type="entry name" value="Sel1"/>
    <property type="match status" value="2"/>
</dbReference>
<dbReference type="SUPFAM" id="SSF81901">
    <property type="entry name" value="HCP-like"/>
    <property type="match status" value="1"/>
</dbReference>
<evidence type="ECO:0000313" key="1">
    <source>
        <dbReference type="EMBL" id="STI87590.1"/>
    </source>
</evidence>
<dbReference type="InterPro" id="IPR052945">
    <property type="entry name" value="Mitotic_Regulator"/>
</dbReference>
<proteinExistence type="predicted"/>
<evidence type="ECO:0000313" key="2">
    <source>
        <dbReference type="Proteomes" id="UP000254079"/>
    </source>
</evidence>
<dbReference type="AlphaFoldDB" id="A0A376UEC8"/>
<dbReference type="Gene3D" id="1.25.40.10">
    <property type="entry name" value="Tetratricopeptide repeat domain"/>
    <property type="match status" value="1"/>
</dbReference>
<dbReference type="InterPro" id="IPR006597">
    <property type="entry name" value="Sel1-like"/>
</dbReference>
<gene>
    <name evidence="1" type="ORF">NCTC8622_06761</name>
</gene>